<comment type="subcellular location">
    <subcellularLocation>
        <location evidence="2">Cell membrane</location>
        <topology evidence="2">Single-pass type II membrane protein</topology>
    </subcellularLocation>
</comment>
<keyword evidence="21" id="KW-0511">Multifunctional enzyme</keyword>
<evidence type="ECO:0000256" key="8">
    <source>
        <dbReference type="ARBA" id="ARBA00022475"/>
    </source>
</evidence>
<evidence type="ECO:0000256" key="19">
    <source>
        <dbReference type="ARBA" id="ARBA00023136"/>
    </source>
</evidence>
<evidence type="ECO:0000256" key="12">
    <source>
        <dbReference type="ARBA" id="ARBA00022679"/>
    </source>
</evidence>
<comment type="pathway">
    <text evidence="26">Glycan biosynthesis.</text>
</comment>
<dbReference type="InterPro" id="IPR001264">
    <property type="entry name" value="Glyco_trans_51"/>
</dbReference>
<dbReference type="SUPFAM" id="SSF56601">
    <property type="entry name" value="beta-lactamase/transpeptidase-like"/>
    <property type="match status" value="1"/>
</dbReference>
<dbReference type="GO" id="GO:0008955">
    <property type="term" value="F:peptidoglycan glycosyltransferase activity"/>
    <property type="evidence" value="ECO:0007669"/>
    <property type="project" value="UniProtKB-EC"/>
</dbReference>
<feature type="compositionally biased region" description="Low complexity" evidence="27">
    <location>
        <begin position="846"/>
        <end position="857"/>
    </location>
</feature>
<evidence type="ECO:0000256" key="18">
    <source>
        <dbReference type="ARBA" id="ARBA00022989"/>
    </source>
</evidence>
<dbReference type="Gene3D" id="3.40.710.10">
    <property type="entry name" value="DD-peptidase/beta-lactamase superfamily"/>
    <property type="match status" value="1"/>
</dbReference>
<evidence type="ECO:0000256" key="16">
    <source>
        <dbReference type="ARBA" id="ARBA00022968"/>
    </source>
</evidence>
<accession>A0A223HX21</accession>
<evidence type="ECO:0000256" key="24">
    <source>
        <dbReference type="ARBA" id="ARBA00044770"/>
    </source>
</evidence>
<feature type="region of interest" description="Disordered" evidence="27">
    <location>
        <begin position="767"/>
        <end position="857"/>
    </location>
</feature>
<protein>
    <recommendedName>
        <fullName evidence="7">Penicillin-binding protein 1A</fullName>
        <ecNumber evidence="24">2.4.99.28</ecNumber>
        <ecNumber evidence="6">3.4.16.4</ecNumber>
    </recommendedName>
</protein>
<dbReference type="GO" id="GO:0005886">
    <property type="term" value="C:plasma membrane"/>
    <property type="evidence" value="ECO:0007669"/>
    <property type="project" value="UniProtKB-SubCell"/>
</dbReference>
<dbReference type="Gene3D" id="1.10.3810.10">
    <property type="entry name" value="Biosynthetic peptidoglycan transglycosylase-like"/>
    <property type="match status" value="1"/>
</dbReference>
<evidence type="ECO:0000256" key="13">
    <source>
        <dbReference type="ARBA" id="ARBA00022692"/>
    </source>
</evidence>
<dbReference type="EC" id="2.4.99.28" evidence="24"/>
<dbReference type="RefSeq" id="WP_094396993.1">
    <property type="nucleotide sequence ID" value="NZ_CP016893.1"/>
</dbReference>
<evidence type="ECO:0000256" key="25">
    <source>
        <dbReference type="ARBA" id="ARBA00049902"/>
    </source>
</evidence>
<dbReference type="InterPro" id="IPR023346">
    <property type="entry name" value="Lysozyme-like_dom_sf"/>
</dbReference>
<dbReference type="GO" id="GO:0006508">
    <property type="term" value="P:proteolysis"/>
    <property type="evidence" value="ECO:0007669"/>
    <property type="project" value="UniProtKB-KW"/>
</dbReference>
<evidence type="ECO:0000256" key="6">
    <source>
        <dbReference type="ARBA" id="ARBA00012448"/>
    </source>
</evidence>
<reference evidence="30 31" key="1">
    <citation type="submission" date="2016-08" db="EMBL/GenBank/DDBJ databases">
        <title>A novel genetic cassette of butanologenic Thermoanaerobacterium thermosaccharolyticum that directly convert cellulose to butanol.</title>
        <authorList>
            <person name="Li T."/>
            <person name="He J."/>
        </authorList>
    </citation>
    <scope>NUCLEOTIDE SEQUENCE [LARGE SCALE GENOMIC DNA]</scope>
    <source>
        <strain evidence="30 31">TG57</strain>
    </source>
</reference>
<keyword evidence="15" id="KW-0133">Cell shape</keyword>
<dbReference type="InterPro" id="IPR036950">
    <property type="entry name" value="PBP_transglycosylase"/>
</dbReference>
<keyword evidence="12" id="KW-0808">Transferase</keyword>
<sequence>MENNTQLRRSDRNKKKKNKSALRKTLNVVLWGVLILILAGIGAAGGKVLAIIKNTPPLSQDALTKIKQSSIVYVKNSDGSWSQAAILHGSDNRLWVSIDKIPENLQNAVVAIEDQRFYKNNLGIDPKRIIGALLVDLKAGGKPIEGASTITQQLVKNTMLTDEKTLTRKIQEAVLAWQLEQKYTKKQILEAYLNTIYLGGPHINAYGVQAAALQYFGKDVSQLDLAESAMIAGITNNPSMYSPDSNVEKATERQHLVLSEMLKQGFITQEQYNSAINEKLNFVFKNLNLSTYSHGYFIDQVINDATDALVKKLGITKSEALNKIYNGGLRIYSTMDPNIQTIMENAFKNPKLFPVDPTTKEAVQGAMVVIDWKTGEIKGIVGGRNTNDFKYVTRGISFADSKRQPGSSIKPLTVYGPALQSGLTAATVVDDVPTTFTLPGVKPYTPHNYESNYYHGLVTLREAITDSLNVPAVQVVNKIGINVSASYGKKFGLDITKNDMYLPALALGGLSQGITPIQEAAAYGAIANKGMYISPITFTKIEDSTGKILVNNKPEEHVVLSEQNAYILRSMMMDVVNHGTGTAARLSNMDVAGKTGTSENSGNIWFSGFTPYYVGTVWMGYPSSNRAVKNYGVPQVGGTFPAKMWKTVMTEIHQNLPAKRFTDKPSGIVYETVCKDSGDLPTNLCRQDPRGDRTYTEMFAVGTQPTNYCTVHVSAKINTLTGKLASEWTLPFLVKEKVFIDPPGRTARQNAYAADGKYVLPTEVDTENQIQPGDNQSGNTDQNGDTTNSDSSNTAPANGTEPGTTTDNGGQSNGSSSTDGQSTNSGMNGNQKSISGQTNSTPNQKGIGNIINSIIGN</sequence>
<evidence type="ECO:0000313" key="31">
    <source>
        <dbReference type="Proteomes" id="UP000214975"/>
    </source>
</evidence>
<evidence type="ECO:0000259" key="29">
    <source>
        <dbReference type="Pfam" id="PF00912"/>
    </source>
</evidence>
<dbReference type="UniPathway" id="UPA00219"/>
<evidence type="ECO:0000256" key="17">
    <source>
        <dbReference type="ARBA" id="ARBA00022984"/>
    </source>
</evidence>
<dbReference type="EC" id="3.4.16.4" evidence="6"/>
<dbReference type="NCBIfam" id="TIGR02074">
    <property type="entry name" value="PBP_1a_fam"/>
    <property type="match status" value="1"/>
</dbReference>
<dbReference type="GO" id="GO:0071555">
    <property type="term" value="P:cell wall organization"/>
    <property type="evidence" value="ECO:0007669"/>
    <property type="project" value="UniProtKB-KW"/>
</dbReference>
<keyword evidence="22" id="KW-0961">Cell wall biogenesis/degradation</keyword>
<comment type="catalytic activity">
    <reaction evidence="23">
        <text>Preferential cleavage: (Ac)2-L-Lys-D-Ala-|-D-Ala. Also transpeptidation of peptidyl-alanyl moieties that are N-acyl substituents of D-alanine.</text>
        <dbReference type="EC" id="3.4.16.4"/>
    </reaction>
</comment>
<dbReference type="InterPro" id="IPR012338">
    <property type="entry name" value="Beta-lactam/transpept-like"/>
</dbReference>
<evidence type="ECO:0000256" key="11">
    <source>
        <dbReference type="ARBA" id="ARBA00022676"/>
    </source>
</evidence>
<evidence type="ECO:0000256" key="22">
    <source>
        <dbReference type="ARBA" id="ARBA00023316"/>
    </source>
</evidence>
<dbReference type="PANTHER" id="PTHR32282:SF11">
    <property type="entry name" value="PENICILLIN-BINDING PROTEIN 1B"/>
    <property type="match status" value="1"/>
</dbReference>
<evidence type="ECO:0000256" key="10">
    <source>
        <dbReference type="ARBA" id="ARBA00022670"/>
    </source>
</evidence>
<keyword evidence="11" id="KW-0328">Glycosyltransferase</keyword>
<feature type="domain" description="Glycosyl transferase family 51" evidence="29">
    <location>
        <begin position="90"/>
        <end position="261"/>
    </location>
</feature>
<evidence type="ECO:0000256" key="27">
    <source>
        <dbReference type="SAM" id="MobiDB-lite"/>
    </source>
</evidence>
<comment type="pathway">
    <text evidence="3">Cell wall biogenesis; peptidoglycan biosynthesis.</text>
</comment>
<dbReference type="GO" id="GO:0046677">
    <property type="term" value="P:response to antibiotic"/>
    <property type="evidence" value="ECO:0007669"/>
    <property type="project" value="UniProtKB-KW"/>
</dbReference>
<dbReference type="Proteomes" id="UP000214975">
    <property type="component" value="Chromosome"/>
</dbReference>
<dbReference type="InterPro" id="IPR001460">
    <property type="entry name" value="PCN-bd_Tpept"/>
</dbReference>
<gene>
    <name evidence="30" type="ORF">Thert_00895</name>
</gene>
<comment type="catalytic activity">
    <reaction evidence="25">
        <text>[GlcNAc-(1-&gt;4)-Mur2Ac(oyl-L-Ala-gamma-D-Glu-L-Lys-D-Ala-D-Ala)](n)-di-trans,octa-cis-undecaprenyl diphosphate + beta-D-GlcNAc-(1-&gt;4)-Mur2Ac(oyl-L-Ala-gamma-D-Glu-L-Lys-D-Ala-D-Ala)-di-trans,octa-cis-undecaprenyl diphosphate = [GlcNAc-(1-&gt;4)-Mur2Ac(oyl-L-Ala-gamma-D-Glu-L-Lys-D-Ala-D-Ala)](n+1)-di-trans,octa-cis-undecaprenyl diphosphate + di-trans,octa-cis-undecaprenyl diphosphate + H(+)</text>
        <dbReference type="Rhea" id="RHEA:23708"/>
        <dbReference type="Rhea" id="RHEA-COMP:9602"/>
        <dbReference type="Rhea" id="RHEA-COMP:9603"/>
        <dbReference type="ChEBI" id="CHEBI:15378"/>
        <dbReference type="ChEBI" id="CHEBI:58405"/>
        <dbReference type="ChEBI" id="CHEBI:60033"/>
        <dbReference type="ChEBI" id="CHEBI:78435"/>
        <dbReference type="EC" id="2.4.99.28"/>
    </reaction>
</comment>
<evidence type="ECO:0000256" key="15">
    <source>
        <dbReference type="ARBA" id="ARBA00022960"/>
    </source>
</evidence>
<dbReference type="GO" id="GO:0009002">
    <property type="term" value="F:serine-type D-Ala-D-Ala carboxypeptidase activity"/>
    <property type="evidence" value="ECO:0007669"/>
    <property type="project" value="UniProtKB-EC"/>
</dbReference>
<evidence type="ECO:0000256" key="9">
    <source>
        <dbReference type="ARBA" id="ARBA00022645"/>
    </source>
</evidence>
<evidence type="ECO:0000256" key="23">
    <source>
        <dbReference type="ARBA" id="ARBA00034000"/>
    </source>
</evidence>
<name>A0A223HX21_THETR</name>
<evidence type="ECO:0000256" key="1">
    <source>
        <dbReference type="ARBA" id="ARBA00002624"/>
    </source>
</evidence>
<keyword evidence="14" id="KW-0378">Hydrolase</keyword>
<keyword evidence="18" id="KW-1133">Transmembrane helix</keyword>
<dbReference type="EMBL" id="CP016893">
    <property type="protein sequence ID" value="AST57026.1"/>
    <property type="molecule type" value="Genomic_DNA"/>
</dbReference>
<dbReference type="GO" id="GO:0008658">
    <property type="term" value="F:penicillin binding"/>
    <property type="evidence" value="ECO:0007669"/>
    <property type="project" value="InterPro"/>
</dbReference>
<evidence type="ECO:0000313" key="30">
    <source>
        <dbReference type="EMBL" id="AST57026.1"/>
    </source>
</evidence>
<keyword evidence="9" id="KW-0121">Carboxypeptidase</keyword>
<evidence type="ECO:0000256" key="20">
    <source>
        <dbReference type="ARBA" id="ARBA00023251"/>
    </source>
</evidence>
<dbReference type="PANTHER" id="PTHR32282">
    <property type="entry name" value="BINDING PROTEIN TRANSPEPTIDASE, PUTATIVE-RELATED"/>
    <property type="match status" value="1"/>
</dbReference>
<organism evidence="30 31">
    <name type="scientific">Thermoanaerobacterium thermosaccharolyticum</name>
    <name type="common">Clostridium thermosaccharolyticum</name>
    <dbReference type="NCBI Taxonomy" id="1517"/>
    <lineage>
        <taxon>Bacteria</taxon>
        <taxon>Bacillati</taxon>
        <taxon>Bacillota</taxon>
        <taxon>Clostridia</taxon>
        <taxon>Thermoanaerobacterales</taxon>
        <taxon>Thermoanaerobacteraceae</taxon>
        <taxon>Thermoanaerobacterium</taxon>
    </lineage>
</organism>
<proteinExistence type="inferred from homology"/>
<keyword evidence="16" id="KW-0735">Signal-anchor</keyword>
<dbReference type="InterPro" id="IPR050396">
    <property type="entry name" value="Glycosyltr_51/Transpeptidase"/>
</dbReference>
<keyword evidence="8" id="KW-1003">Cell membrane</keyword>
<dbReference type="Pfam" id="PF00905">
    <property type="entry name" value="Transpeptidase"/>
    <property type="match status" value="1"/>
</dbReference>
<keyword evidence="13" id="KW-0812">Transmembrane</keyword>
<evidence type="ECO:0000256" key="2">
    <source>
        <dbReference type="ARBA" id="ARBA00004401"/>
    </source>
</evidence>
<evidence type="ECO:0000256" key="4">
    <source>
        <dbReference type="ARBA" id="ARBA00007090"/>
    </source>
</evidence>
<keyword evidence="19" id="KW-0472">Membrane</keyword>
<dbReference type="SUPFAM" id="SSF53955">
    <property type="entry name" value="Lysozyme-like"/>
    <property type="match status" value="1"/>
</dbReference>
<evidence type="ECO:0000256" key="21">
    <source>
        <dbReference type="ARBA" id="ARBA00023268"/>
    </source>
</evidence>
<dbReference type="AlphaFoldDB" id="A0A223HX21"/>
<evidence type="ECO:0000259" key="28">
    <source>
        <dbReference type="Pfam" id="PF00905"/>
    </source>
</evidence>
<evidence type="ECO:0000256" key="5">
    <source>
        <dbReference type="ARBA" id="ARBA00007739"/>
    </source>
</evidence>
<comment type="similarity">
    <text evidence="5">In the N-terminal section; belongs to the glycosyltransferase 51 family.</text>
</comment>
<dbReference type="Pfam" id="PF00912">
    <property type="entry name" value="Transgly"/>
    <property type="match status" value="1"/>
</dbReference>
<comment type="similarity">
    <text evidence="4">In the C-terminal section; belongs to the transpeptidase family.</text>
</comment>
<dbReference type="GO" id="GO:0009252">
    <property type="term" value="P:peptidoglycan biosynthetic process"/>
    <property type="evidence" value="ECO:0007669"/>
    <property type="project" value="UniProtKB-UniPathway"/>
</dbReference>
<keyword evidence="20" id="KW-0046">Antibiotic resistance</keyword>
<dbReference type="FunFam" id="1.10.3810.10:FF:000001">
    <property type="entry name" value="Penicillin-binding protein 1A"/>
    <property type="match status" value="1"/>
</dbReference>
<evidence type="ECO:0000256" key="3">
    <source>
        <dbReference type="ARBA" id="ARBA00004752"/>
    </source>
</evidence>
<dbReference type="GO" id="GO:0008360">
    <property type="term" value="P:regulation of cell shape"/>
    <property type="evidence" value="ECO:0007669"/>
    <property type="project" value="UniProtKB-KW"/>
</dbReference>
<keyword evidence="10" id="KW-0645">Protease</keyword>
<comment type="function">
    <text evidence="1">Cell wall formation. Synthesis of cross-linked peptidoglycan from the lipid intermediates. The enzyme has a penicillin-insensitive transglycosylase N-terminal domain (formation of linear glycan strands) and a penicillin-sensitive transpeptidase C-terminal domain (cross-linking of the peptide subunits).</text>
</comment>
<evidence type="ECO:0000256" key="14">
    <source>
        <dbReference type="ARBA" id="ARBA00022801"/>
    </source>
</evidence>
<keyword evidence="17" id="KW-0573">Peptidoglycan synthesis</keyword>
<feature type="domain" description="Penicillin-binding protein transpeptidase" evidence="28">
    <location>
        <begin position="365"/>
        <end position="620"/>
    </location>
</feature>
<evidence type="ECO:0000256" key="7">
    <source>
        <dbReference type="ARBA" id="ARBA00018638"/>
    </source>
</evidence>
<feature type="compositionally biased region" description="Polar residues" evidence="27">
    <location>
        <begin position="767"/>
        <end position="844"/>
    </location>
</feature>
<evidence type="ECO:0000256" key="26">
    <source>
        <dbReference type="ARBA" id="ARBA00060592"/>
    </source>
</evidence>
<dbReference type="GO" id="GO:0030288">
    <property type="term" value="C:outer membrane-bounded periplasmic space"/>
    <property type="evidence" value="ECO:0007669"/>
    <property type="project" value="TreeGrafter"/>
</dbReference>